<name>A0A2T2X0X0_9FIRM</name>
<feature type="transmembrane region" description="Helical" evidence="6">
    <location>
        <begin position="119"/>
        <end position="139"/>
    </location>
</feature>
<dbReference type="InterPro" id="IPR003945">
    <property type="entry name" value="NU5C-like"/>
</dbReference>
<feature type="transmembrane region" description="Helical" evidence="6">
    <location>
        <begin position="15"/>
        <end position="34"/>
    </location>
</feature>
<feature type="transmembrane region" description="Helical" evidence="6">
    <location>
        <begin position="204"/>
        <end position="222"/>
    </location>
</feature>
<evidence type="ECO:0000259" key="7">
    <source>
        <dbReference type="Pfam" id="PF00361"/>
    </source>
</evidence>
<evidence type="ECO:0000313" key="8">
    <source>
        <dbReference type="EMBL" id="PSR28143.1"/>
    </source>
</evidence>
<evidence type="ECO:0000256" key="3">
    <source>
        <dbReference type="ARBA" id="ARBA00022989"/>
    </source>
</evidence>
<dbReference type="InterPro" id="IPR001750">
    <property type="entry name" value="ND/Mrp_TM"/>
</dbReference>
<gene>
    <name evidence="8" type="ORF">C7B43_10500</name>
</gene>
<evidence type="ECO:0000313" key="9">
    <source>
        <dbReference type="Proteomes" id="UP000242699"/>
    </source>
</evidence>
<evidence type="ECO:0000256" key="2">
    <source>
        <dbReference type="ARBA" id="ARBA00022692"/>
    </source>
</evidence>
<dbReference type="AlphaFoldDB" id="A0A2T2X0X0"/>
<accession>A0A2T2X0X0</accession>
<feature type="transmembrane region" description="Helical" evidence="6">
    <location>
        <begin position="469"/>
        <end position="488"/>
    </location>
</feature>
<feature type="transmembrane region" description="Helical" evidence="6">
    <location>
        <begin position="82"/>
        <end position="107"/>
    </location>
</feature>
<keyword evidence="3 6" id="KW-1133">Transmembrane helix</keyword>
<dbReference type="PANTHER" id="PTHR42829">
    <property type="entry name" value="NADH-UBIQUINONE OXIDOREDUCTASE CHAIN 5"/>
    <property type="match status" value="1"/>
</dbReference>
<dbReference type="GO" id="GO:0016020">
    <property type="term" value="C:membrane"/>
    <property type="evidence" value="ECO:0007669"/>
    <property type="project" value="UniProtKB-SubCell"/>
</dbReference>
<dbReference type="PANTHER" id="PTHR42829:SF1">
    <property type="entry name" value="INORGANIC CARBON TRANSPORTER SUBUNIT DABB-RELATED"/>
    <property type="match status" value="1"/>
</dbReference>
<evidence type="ECO:0000256" key="5">
    <source>
        <dbReference type="RuleBase" id="RU000320"/>
    </source>
</evidence>
<feature type="transmembrane region" description="Helical" evidence="6">
    <location>
        <begin position="273"/>
        <end position="294"/>
    </location>
</feature>
<evidence type="ECO:0000256" key="1">
    <source>
        <dbReference type="ARBA" id="ARBA00004127"/>
    </source>
</evidence>
<evidence type="ECO:0000256" key="6">
    <source>
        <dbReference type="SAM" id="Phobius"/>
    </source>
</evidence>
<feature type="transmembrane region" description="Helical" evidence="6">
    <location>
        <begin position="550"/>
        <end position="566"/>
    </location>
</feature>
<feature type="domain" description="NADH:quinone oxidoreductase/Mrp antiporter transmembrane" evidence="7">
    <location>
        <begin position="138"/>
        <end position="396"/>
    </location>
</feature>
<feature type="transmembrane region" description="Helical" evidence="6">
    <location>
        <begin position="358"/>
        <end position="381"/>
    </location>
</feature>
<keyword evidence="2 5" id="KW-0812">Transmembrane</keyword>
<dbReference type="GO" id="GO:0015990">
    <property type="term" value="P:electron transport coupled proton transport"/>
    <property type="evidence" value="ECO:0007669"/>
    <property type="project" value="TreeGrafter"/>
</dbReference>
<dbReference type="GO" id="GO:0008137">
    <property type="term" value="F:NADH dehydrogenase (ubiquinone) activity"/>
    <property type="evidence" value="ECO:0007669"/>
    <property type="project" value="InterPro"/>
</dbReference>
<evidence type="ECO:0000256" key="4">
    <source>
        <dbReference type="ARBA" id="ARBA00023136"/>
    </source>
</evidence>
<dbReference type="GO" id="GO:0012505">
    <property type="term" value="C:endomembrane system"/>
    <property type="evidence" value="ECO:0007669"/>
    <property type="project" value="UniProtKB-SubCell"/>
</dbReference>
<dbReference type="Proteomes" id="UP000242699">
    <property type="component" value="Unassembled WGS sequence"/>
</dbReference>
<dbReference type="PRINTS" id="PR01434">
    <property type="entry name" value="NADHDHGNASE5"/>
</dbReference>
<feature type="transmembrane region" description="Helical" evidence="6">
    <location>
        <begin position="41"/>
        <end position="62"/>
    </location>
</feature>
<protein>
    <recommendedName>
        <fullName evidence="7">NADH:quinone oxidoreductase/Mrp antiporter transmembrane domain-containing protein</fullName>
    </recommendedName>
</protein>
<feature type="transmembrane region" description="Helical" evidence="6">
    <location>
        <begin position="434"/>
        <end position="457"/>
    </location>
</feature>
<feature type="transmembrane region" description="Helical" evidence="6">
    <location>
        <begin position="401"/>
        <end position="422"/>
    </location>
</feature>
<feature type="transmembrane region" description="Helical" evidence="6">
    <location>
        <begin position="301"/>
        <end position="319"/>
    </location>
</feature>
<dbReference type="GO" id="GO:0003954">
    <property type="term" value="F:NADH dehydrogenase activity"/>
    <property type="evidence" value="ECO:0007669"/>
    <property type="project" value="TreeGrafter"/>
</dbReference>
<feature type="transmembrane region" description="Helical" evidence="6">
    <location>
        <begin position="243"/>
        <end position="261"/>
    </location>
</feature>
<feature type="transmembrane region" description="Helical" evidence="6">
    <location>
        <begin position="145"/>
        <end position="163"/>
    </location>
</feature>
<dbReference type="EMBL" id="PXYT01000021">
    <property type="protein sequence ID" value="PSR28143.1"/>
    <property type="molecule type" value="Genomic_DNA"/>
</dbReference>
<dbReference type="Pfam" id="PF00361">
    <property type="entry name" value="Proton_antipo_M"/>
    <property type="match status" value="1"/>
</dbReference>
<sequence>MSPVLAPCGTGGNSMLVFVIFAPLLAGIAGALISSRLKSRTLSVTMTVLSVAVLGASMAVALAPYLELRWMFLHLPGYRVPFGFAAGTLPGWMAMLTALVNVLAQFYSLGYFARDSRQGYFQSVLLAFTGSMLLTVFASNLFTQFVGWEFMGIGSYLLVGYFRTQDNARYAASKAMLVTRIGDVFFLLAVIWSVSHGQTTITEINHHGAPFVAWALVVAVAAKSAQGPNISWLLDAMAGPTPASALIHAATMVAAGPYLLIRYFPVLSHSPGVLPALIIIGGATAVAAGVGAVGSQEAKRLLAFSTVSQLGMMVLAVGLGFPQVAWTLLVAHAFYKALLFFVTGVASHRAQSGLLSRLKATLGGFEFSVLFMVGALGVSGLPPTGGFLAKEALFHISQGSLFHMILDYTLSFVGGAYAARLVKSLAGKSRAPLAPISAWMLMPAVLLSLLVILNFIWHPWVTLPAISLLSAWPSILLVVSGGVAGILWNKPFRVFSGGLFTVSWKILYGLERMMMTIDSALSEGVWATRLAAGWMTGLVHLGGSGRARRYVLISGAALALFIIWNIRL</sequence>
<organism evidence="8 9">
    <name type="scientific">Sulfobacillus benefaciens</name>
    <dbReference type="NCBI Taxonomy" id="453960"/>
    <lineage>
        <taxon>Bacteria</taxon>
        <taxon>Bacillati</taxon>
        <taxon>Bacillota</taxon>
        <taxon>Clostridia</taxon>
        <taxon>Eubacteriales</taxon>
        <taxon>Clostridiales Family XVII. Incertae Sedis</taxon>
        <taxon>Sulfobacillus</taxon>
    </lineage>
</organism>
<comment type="subcellular location">
    <subcellularLocation>
        <location evidence="1">Endomembrane system</location>
        <topology evidence="1">Multi-pass membrane protein</topology>
    </subcellularLocation>
    <subcellularLocation>
        <location evidence="5">Membrane</location>
        <topology evidence="5">Multi-pass membrane protein</topology>
    </subcellularLocation>
</comment>
<comment type="caution">
    <text evidence="8">The sequence shown here is derived from an EMBL/GenBank/DDBJ whole genome shotgun (WGS) entry which is preliminary data.</text>
</comment>
<dbReference type="GO" id="GO:0042773">
    <property type="term" value="P:ATP synthesis coupled electron transport"/>
    <property type="evidence" value="ECO:0007669"/>
    <property type="project" value="InterPro"/>
</dbReference>
<feature type="transmembrane region" description="Helical" evidence="6">
    <location>
        <begin position="175"/>
        <end position="192"/>
    </location>
</feature>
<feature type="transmembrane region" description="Helical" evidence="6">
    <location>
        <begin position="325"/>
        <end position="346"/>
    </location>
</feature>
<reference evidence="8 9" key="1">
    <citation type="journal article" date="2014" name="BMC Genomics">
        <title>Comparison of environmental and isolate Sulfobacillus genomes reveals diverse carbon, sulfur, nitrogen, and hydrogen metabolisms.</title>
        <authorList>
            <person name="Justice N.B."/>
            <person name="Norman A."/>
            <person name="Brown C.T."/>
            <person name="Singh A."/>
            <person name="Thomas B.C."/>
            <person name="Banfield J.F."/>
        </authorList>
    </citation>
    <scope>NUCLEOTIDE SEQUENCE [LARGE SCALE GENOMIC DNA]</scope>
    <source>
        <strain evidence="8">AMDSBA1</strain>
    </source>
</reference>
<keyword evidence="4 6" id="KW-0472">Membrane</keyword>
<proteinExistence type="predicted"/>